<organism evidence="2 3">
    <name type="scientific">Marinobacterium rhizophilum</name>
    <dbReference type="NCBI Taxonomy" id="420402"/>
    <lineage>
        <taxon>Bacteria</taxon>
        <taxon>Pseudomonadati</taxon>
        <taxon>Pseudomonadota</taxon>
        <taxon>Gammaproteobacteria</taxon>
        <taxon>Oceanospirillales</taxon>
        <taxon>Oceanospirillaceae</taxon>
        <taxon>Marinobacterium</taxon>
    </lineage>
</organism>
<dbReference type="PANTHER" id="PTHR36966:SF1">
    <property type="entry name" value="REP-ASSOCIATED TYROSINE TRANSPOSASE"/>
    <property type="match status" value="1"/>
</dbReference>
<dbReference type="SMART" id="SM01321">
    <property type="entry name" value="Y1_Tnp"/>
    <property type="match status" value="1"/>
</dbReference>
<dbReference type="RefSeq" id="WP_255853995.1">
    <property type="nucleotide sequence ID" value="NZ_CP073347.1"/>
</dbReference>
<accession>A0ABY5HK30</accession>
<proteinExistence type="predicted"/>
<name>A0ABY5HK30_9GAMM</name>
<evidence type="ECO:0000313" key="2">
    <source>
        <dbReference type="EMBL" id="UTW11943.1"/>
    </source>
</evidence>
<dbReference type="SUPFAM" id="SSF143422">
    <property type="entry name" value="Transposase IS200-like"/>
    <property type="match status" value="1"/>
</dbReference>
<dbReference type="Proteomes" id="UP001058461">
    <property type="component" value="Chromosome"/>
</dbReference>
<dbReference type="InterPro" id="IPR052715">
    <property type="entry name" value="RAYT_transposase"/>
</dbReference>
<gene>
    <name evidence="2" type="ORF">KDW95_22330</name>
</gene>
<dbReference type="InterPro" id="IPR002686">
    <property type="entry name" value="Transposase_17"/>
</dbReference>
<evidence type="ECO:0000313" key="3">
    <source>
        <dbReference type="Proteomes" id="UP001058461"/>
    </source>
</evidence>
<dbReference type="EMBL" id="CP073347">
    <property type="protein sequence ID" value="UTW11943.1"/>
    <property type="molecule type" value="Genomic_DNA"/>
</dbReference>
<dbReference type="PANTHER" id="PTHR36966">
    <property type="entry name" value="REP-ASSOCIATED TYROSINE TRANSPOSASE"/>
    <property type="match status" value="1"/>
</dbReference>
<dbReference type="InterPro" id="IPR036515">
    <property type="entry name" value="Transposase_17_sf"/>
</dbReference>
<dbReference type="Gene3D" id="3.30.70.1290">
    <property type="entry name" value="Transposase IS200-like"/>
    <property type="match status" value="1"/>
</dbReference>
<feature type="domain" description="Transposase IS200-like" evidence="1">
    <location>
        <begin position="8"/>
        <end position="131"/>
    </location>
</feature>
<sequence>MEYRRIRTPGGTYFFTVVLADRSSTLLVDNIEHLRHAFRHVRGEMPFRLEAAVVLPEHLHCIWTLPEDDVDYPRRWQRIKACFSSQLPKAASRSASQVAKHERGIWQRRYWEHFIRDEHDLHRHLDYIHYNPVKHGLVARPGDWPYSSFHRFVRRGYYATDWGDAPDAINAGE</sequence>
<protein>
    <submittedName>
        <fullName evidence="2">Transposase</fullName>
    </submittedName>
</protein>
<keyword evidence="3" id="KW-1185">Reference proteome</keyword>
<reference evidence="2" key="1">
    <citation type="submission" date="2021-04" db="EMBL/GenBank/DDBJ databases">
        <title>Oceanospirillales bacteria with DddD are important DMSP degraders in coastal seawater.</title>
        <authorList>
            <person name="Liu J."/>
        </authorList>
    </citation>
    <scope>NUCLEOTIDE SEQUENCE</scope>
    <source>
        <strain evidence="2">D13-1</strain>
    </source>
</reference>
<evidence type="ECO:0000259" key="1">
    <source>
        <dbReference type="SMART" id="SM01321"/>
    </source>
</evidence>
<dbReference type="NCBIfam" id="NF047646">
    <property type="entry name" value="REP_Tyr_transpos"/>
    <property type="match status" value="1"/>
</dbReference>